<evidence type="ECO:0000313" key="3">
    <source>
        <dbReference type="EMBL" id="MFD1571641.1"/>
    </source>
</evidence>
<keyword evidence="4" id="KW-1185">Reference proteome</keyword>
<evidence type="ECO:0000256" key="1">
    <source>
        <dbReference type="SAM" id="MobiDB-lite"/>
    </source>
</evidence>
<reference evidence="3 4" key="1">
    <citation type="journal article" date="2019" name="Int. J. Syst. Evol. Microbiol.">
        <title>The Global Catalogue of Microorganisms (GCM) 10K type strain sequencing project: providing services to taxonomists for standard genome sequencing and annotation.</title>
        <authorList>
            <consortium name="The Broad Institute Genomics Platform"/>
            <consortium name="The Broad Institute Genome Sequencing Center for Infectious Disease"/>
            <person name="Wu L."/>
            <person name="Ma J."/>
        </authorList>
    </citation>
    <scope>NUCLEOTIDE SEQUENCE [LARGE SCALE GENOMIC DNA]</scope>
    <source>
        <strain evidence="3 4">CGMCC 1.12689</strain>
    </source>
</reference>
<comment type="caution">
    <text evidence="3">The sequence shown here is derived from an EMBL/GenBank/DDBJ whole genome shotgun (WGS) entry which is preliminary data.</text>
</comment>
<dbReference type="InterPro" id="IPR055522">
    <property type="entry name" value="DUF7096"/>
</dbReference>
<feature type="compositionally biased region" description="Acidic residues" evidence="1">
    <location>
        <begin position="325"/>
        <end position="340"/>
    </location>
</feature>
<organism evidence="3 4">
    <name type="scientific">Halorubrum laminariae</name>
    <dbReference type="NCBI Taxonomy" id="1433523"/>
    <lineage>
        <taxon>Archaea</taxon>
        <taxon>Methanobacteriati</taxon>
        <taxon>Methanobacteriota</taxon>
        <taxon>Stenosarchaea group</taxon>
        <taxon>Halobacteria</taxon>
        <taxon>Halobacteriales</taxon>
        <taxon>Haloferacaceae</taxon>
        <taxon>Halorubrum</taxon>
    </lineage>
</organism>
<protein>
    <recommendedName>
        <fullName evidence="2">DUF7096 domain-containing protein</fullName>
    </recommendedName>
</protein>
<dbReference type="Proteomes" id="UP001597185">
    <property type="component" value="Unassembled WGS sequence"/>
</dbReference>
<proteinExistence type="predicted"/>
<feature type="compositionally biased region" description="Polar residues" evidence="1">
    <location>
        <begin position="249"/>
        <end position="269"/>
    </location>
</feature>
<feature type="compositionally biased region" description="Basic and acidic residues" evidence="1">
    <location>
        <begin position="176"/>
        <end position="194"/>
    </location>
</feature>
<feature type="region of interest" description="Disordered" evidence="1">
    <location>
        <begin position="149"/>
        <end position="393"/>
    </location>
</feature>
<evidence type="ECO:0000259" key="2">
    <source>
        <dbReference type="Pfam" id="PF23379"/>
    </source>
</evidence>
<dbReference type="EMBL" id="JBHUDB010000011">
    <property type="protein sequence ID" value="MFD1571641.1"/>
    <property type="molecule type" value="Genomic_DNA"/>
</dbReference>
<name>A0ABD6C390_9EURY</name>
<accession>A0ABD6C390</accession>
<dbReference type="Pfam" id="PF23379">
    <property type="entry name" value="DUF7096"/>
    <property type="match status" value="1"/>
</dbReference>
<dbReference type="AlphaFoldDB" id="A0ABD6C390"/>
<sequence>MNRGTAPVVAVVIAVAVVGLIGVAAAGPVGVVTAQDDPGTNETDTDDPGTNETNSTAGSDDAAAVSPGERFSGVVGVQQAEIDGEVSSRSFEVALDRTDSDAERAAVVAERLNRTDDRLTTIERRQRELRERRDAGELSQGAFAARMAELGARAESERREANQSADVAEQLPASARAERGLDEERLNAVRERASDLSGPEVAAIARGIGGNETGSPLAADRRGPLDRRGPPNGTTPGPDGGVDRGNGTAAPNGTAPSNVANSSPPNATGDTRRSPASGAESENASDAGRSDRFPGEDDADGPSRNGSDRDGGSASDGVPERGDSDDSDGSDGSDDSDEEPGAGASDRGGSGGGDGSSGGSSNGGGSNNGGSGGDATPGRDRPSLGPVDAAGSFLQNAWSDVVVASTA</sequence>
<feature type="compositionally biased region" description="Gly residues" evidence="1">
    <location>
        <begin position="346"/>
        <end position="375"/>
    </location>
</feature>
<feature type="region of interest" description="Disordered" evidence="1">
    <location>
        <begin position="32"/>
        <end position="70"/>
    </location>
</feature>
<feature type="domain" description="DUF7096" evidence="2">
    <location>
        <begin position="1"/>
        <end position="208"/>
    </location>
</feature>
<gene>
    <name evidence="3" type="ORF">ACFR9T_13785</name>
</gene>
<feature type="compositionally biased region" description="Basic and acidic residues" evidence="1">
    <location>
        <begin position="219"/>
        <end position="229"/>
    </location>
</feature>
<feature type="compositionally biased region" description="Basic and acidic residues" evidence="1">
    <location>
        <begin position="152"/>
        <end position="161"/>
    </location>
</feature>
<evidence type="ECO:0000313" key="4">
    <source>
        <dbReference type="Proteomes" id="UP001597185"/>
    </source>
</evidence>